<keyword evidence="2" id="KW-0479">Metal-binding</keyword>
<keyword evidence="10" id="KW-1185">Reference proteome</keyword>
<protein>
    <recommendedName>
        <fullName evidence="8">Zn(2)-C6 fungal-type domain-containing protein</fullName>
    </recommendedName>
</protein>
<feature type="region of interest" description="Disordered" evidence="7">
    <location>
        <begin position="1"/>
        <end position="20"/>
    </location>
</feature>
<dbReference type="InterPro" id="IPR050613">
    <property type="entry name" value="Sec_Metabolite_Reg"/>
</dbReference>
<sequence>MGKVQKGDTLSHGLIRQSPLLPSGRDSRSCICCNRRKVRCDRSSPCSNCLKAGWKCEYPRSDRNGSSKEPILQAILDRLERVEAMLGHLRDGHQTQTDSPSEIHDKDQDVLSMPREQSSRHWELLLNDGQRVQYVNNSNIVDLLQDESLKLPEPLTVRPTASSPPKPPTSMKVHPGLTGSSSPSLADIYTLYPESRLALQLWSIYVKNVDPVLKILHLPTIQSAVVSTIVDPRSAGVSMLALTFAIYFAAVTSLGGSHPAELAQEDLVLLLQRYKAALNQILLGADILHKPELISLQALAIFVTCLRVHETGRGIWVLNGIAIRLAQSIGLHRDGLSLKLSPFETELRLRLWWHLCLLDSRAPEDHGFELTVDILNRDHQRLPLNVDDSQLCADMKELPVESQSWTEMSFFLVQIEAARLLHPILGTRENAAADVLEDVAAKRKMIEDHSKWLHKTYFSSSSPSHRLSSVAYQHYLNACKKIEFMLQLREEIHHQKQKPRSDPVVHALAPASFGSACDALAGSWTLLSGEVSRQFSWLFKTYTQWYALAYVLRCLCTTPASPHSDRAWALVDDIFSSIGQLNEPSGEVTVGSSSDGIWASLLQLRDKAMSLRILSKPPPTRPRSADRPEDVIAFKFSQPADCLSGSTNPPCLNPLQQQLESLPDWQQGNPFSNISMTDFPWVPGWHAVITGSLDDYSWDDLM</sequence>
<dbReference type="SUPFAM" id="SSF57701">
    <property type="entry name" value="Zn2/Cys6 DNA-binding domain"/>
    <property type="match status" value="1"/>
</dbReference>
<dbReference type="AlphaFoldDB" id="A0A0D2CZ45"/>
<dbReference type="GO" id="GO:0005634">
    <property type="term" value="C:nucleus"/>
    <property type="evidence" value="ECO:0007669"/>
    <property type="project" value="UniProtKB-SubCell"/>
</dbReference>
<evidence type="ECO:0000256" key="3">
    <source>
        <dbReference type="ARBA" id="ARBA00023015"/>
    </source>
</evidence>
<evidence type="ECO:0000256" key="6">
    <source>
        <dbReference type="ARBA" id="ARBA00023242"/>
    </source>
</evidence>
<dbReference type="Gene3D" id="4.10.240.10">
    <property type="entry name" value="Zn(2)-C6 fungal-type DNA-binding domain"/>
    <property type="match status" value="1"/>
</dbReference>
<gene>
    <name evidence="9" type="ORF">PV05_07685</name>
</gene>
<evidence type="ECO:0000256" key="2">
    <source>
        <dbReference type="ARBA" id="ARBA00022723"/>
    </source>
</evidence>
<evidence type="ECO:0000313" key="10">
    <source>
        <dbReference type="Proteomes" id="UP000054342"/>
    </source>
</evidence>
<dbReference type="PROSITE" id="PS50048">
    <property type="entry name" value="ZN2_CY6_FUNGAL_2"/>
    <property type="match status" value="1"/>
</dbReference>
<dbReference type="GO" id="GO:0003677">
    <property type="term" value="F:DNA binding"/>
    <property type="evidence" value="ECO:0007669"/>
    <property type="project" value="UniProtKB-KW"/>
</dbReference>
<dbReference type="OrthoDB" id="424974at2759"/>
<proteinExistence type="predicted"/>
<evidence type="ECO:0000313" key="9">
    <source>
        <dbReference type="EMBL" id="KIW55402.1"/>
    </source>
</evidence>
<dbReference type="GO" id="GO:0008270">
    <property type="term" value="F:zinc ion binding"/>
    <property type="evidence" value="ECO:0007669"/>
    <property type="project" value="InterPro"/>
</dbReference>
<accession>A0A0D2CZ45</accession>
<feature type="domain" description="Zn(2)-C6 fungal-type" evidence="8">
    <location>
        <begin position="29"/>
        <end position="58"/>
    </location>
</feature>
<dbReference type="InterPro" id="IPR036864">
    <property type="entry name" value="Zn2-C6_fun-type_DNA-bd_sf"/>
</dbReference>
<evidence type="ECO:0000256" key="7">
    <source>
        <dbReference type="SAM" id="MobiDB-lite"/>
    </source>
</evidence>
<dbReference type="CDD" id="cd12148">
    <property type="entry name" value="fungal_TF_MHR"/>
    <property type="match status" value="1"/>
</dbReference>
<organism evidence="9 10">
    <name type="scientific">Exophiala xenobiotica</name>
    <dbReference type="NCBI Taxonomy" id="348802"/>
    <lineage>
        <taxon>Eukaryota</taxon>
        <taxon>Fungi</taxon>
        <taxon>Dikarya</taxon>
        <taxon>Ascomycota</taxon>
        <taxon>Pezizomycotina</taxon>
        <taxon>Eurotiomycetes</taxon>
        <taxon>Chaetothyriomycetidae</taxon>
        <taxon>Chaetothyriales</taxon>
        <taxon>Herpotrichiellaceae</taxon>
        <taxon>Exophiala</taxon>
    </lineage>
</organism>
<dbReference type="PANTHER" id="PTHR31001">
    <property type="entry name" value="UNCHARACTERIZED TRANSCRIPTIONAL REGULATORY PROTEIN"/>
    <property type="match status" value="1"/>
</dbReference>
<dbReference type="SMART" id="SM00906">
    <property type="entry name" value="Fungal_trans"/>
    <property type="match status" value="1"/>
</dbReference>
<dbReference type="Proteomes" id="UP000054342">
    <property type="component" value="Unassembled WGS sequence"/>
</dbReference>
<evidence type="ECO:0000256" key="5">
    <source>
        <dbReference type="ARBA" id="ARBA00023163"/>
    </source>
</evidence>
<dbReference type="Pfam" id="PF04082">
    <property type="entry name" value="Fungal_trans"/>
    <property type="match status" value="1"/>
</dbReference>
<reference evidence="9 10" key="1">
    <citation type="submission" date="2015-01" db="EMBL/GenBank/DDBJ databases">
        <title>The Genome Sequence of Exophiala xenobiotica CBS118157.</title>
        <authorList>
            <consortium name="The Broad Institute Genomics Platform"/>
            <person name="Cuomo C."/>
            <person name="de Hoog S."/>
            <person name="Gorbushina A."/>
            <person name="Stielow B."/>
            <person name="Teixiera M."/>
            <person name="Abouelleil A."/>
            <person name="Chapman S.B."/>
            <person name="Priest M."/>
            <person name="Young S.K."/>
            <person name="Wortman J."/>
            <person name="Nusbaum C."/>
            <person name="Birren B."/>
        </authorList>
    </citation>
    <scope>NUCLEOTIDE SEQUENCE [LARGE SCALE GENOMIC DNA]</scope>
    <source>
        <strain evidence="9 10">CBS 118157</strain>
    </source>
</reference>
<keyword evidence="4" id="KW-0238">DNA-binding</keyword>
<dbReference type="InterPro" id="IPR007219">
    <property type="entry name" value="XnlR_reg_dom"/>
</dbReference>
<dbReference type="InterPro" id="IPR001138">
    <property type="entry name" value="Zn2Cys6_DnaBD"/>
</dbReference>
<comment type="subcellular location">
    <subcellularLocation>
        <location evidence="1">Nucleus</location>
    </subcellularLocation>
</comment>
<dbReference type="GO" id="GO:0006351">
    <property type="term" value="P:DNA-templated transcription"/>
    <property type="evidence" value="ECO:0007669"/>
    <property type="project" value="InterPro"/>
</dbReference>
<evidence type="ECO:0000256" key="4">
    <source>
        <dbReference type="ARBA" id="ARBA00023125"/>
    </source>
</evidence>
<dbReference type="RefSeq" id="XP_013315986.1">
    <property type="nucleotide sequence ID" value="XM_013460532.1"/>
</dbReference>
<evidence type="ECO:0000259" key="8">
    <source>
        <dbReference type="PROSITE" id="PS50048"/>
    </source>
</evidence>
<dbReference type="SMART" id="SM00066">
    <property type="entry name" value="GAL4"/>
    <property type="match status" value="1"/>
</dbReference>
<dbReference type="Pfam" id="PF00172">
    <property type="entry name" value="Zn_clus"/>
    <property type="match status" value="1"/>
</dbReference>
<name>A0A0D2CZ45_9EURO</name>
<keyword evidence="3" id="KW-0805">Transcription regulation</keyword>
<dbReference type="HOGENOM" id="CLU_004083_7_2_1"/>
<feature type="region of interest" description="Disordered" evidence="7">
    <location>
        <begin position="155"/>
        <end position="178"/>
    </location>
</feature>
<dbReference type="PANTHER" id="PTHR31001:SF50">
    <property type="entry name" value="ZN(II)2CYS6 TRANSCRIPTION FACTOR (EUROFUNG)"/>
    <property type="match status" value="1"/>
</dbReference>
<keyword evidence="5" id="KW-0804">Transcription</keyword>
<dbReference type="GeneID" id="25329593"/>
<dbReference type="CDD" id="cd00067">
    <property type="entry name" value="GAL4"/>
    <property type="match status" value="1"/>
</dbReference>
<evidence type="ECO:0000256" key="1">
    <source>
        <dbReference type="ARBA" id="ARBA00004123"/>
    </source>
</evidence>
<keyword evidence="6" id="KW-0539">Nucleus</keyword>
<dbReference type="EMBL" id="KN847320">
    <property type="protein sequence ID" value="KIW55402.1"/>
    <property type="molecule type" value="Genomic_DNA"/>
</dbReference>
<dbReference type="GO" id="GO:0000981">
    <property type="term" value="F:DNA-binding transcription factor activity, RNA polymerase II-specific"/>
    <property type="evidence" value="ECO:0007669"/>
    <property type="project" value="InterPro"/>
</dbReference>